<accession>A0ABZ3C4D8</accession>
<name>A0ABZ3C4D8_9ACTN</name>
<protein>
    <recommendedName>
        <fullName evidence="5">Maltokinase N-terminal cap domain-containing protein</fullName>
    </recommendedName>
</protein>
<evidence type="ECO:0000256" key="3">
    <source>
        <dbReference type="ARBA" id="ARBA00022777"/>
    </source>
</evidence>
<keyword evidence="3" id="KW-0418">Kinase</keyword>
<evidence type="ECO:0000259" key="5">
    <source>
        <dbReference type="Pfam" id="PF18085"/>
    </source>
</evidence>
<dbReference type="RefSeq" id="WP_232548611.1">
    <property type="nucleotide sequence ID" value="NZ_CP115965.1"/>
</dbReference>
<feature type="domain" description="Maltokinase N-terminal cap" evidence="5">
    <location>
        <begin position="24"/>
        <end position="103"/>
    </location>
</feature>
<gene>
    <name evidence="6" type="ORF">PCC79_12180</name>
</gene>
<evidence type="ECO:0000313" key="7">
    <source>
        <dbReference type="Proteomes" id="UP001434337"/>
    </source>
</evidence>
<evidence type="ECO:0000256" key="2">
    <source>
        <dbReference type="ARBA" id="ARBA00022741"/>
    </source>
</evidence>
<proteinExistence type="predicted"/>
<dbReference type="InterPro" id="IPR040999">
    <property type="entry name" value="Mak_N_cap"/>
</dbReference>
<dbReference type="Pfam" id="PF18085">
    <property type="entry name" value="Mak_N_cap"/>
    <property type="match status" value="1"/>
</dbReference>
<sequence>MSGTAEVHPNATLTPSKLELLAGWLPKQLWFAGDASDVERIGFFRFVDPDGEVGIDCMVITSAGFTYHVPVTWRSEPLDEGLLIGTLEHSVLGTRYCYDAPTDPVYVAELVRIIREGDAAADIADADSGAAIPSPIEVEGSGVVAGVDAIGQVRLVRILDEEPTTTGARGLLLAHWSRDGADREDVLAVLR</sequence>
<dbReference type="Proteomes" id="UP001434337">
    <property type="component" value="Chromosome"/>
</dbReference>
<reference evidence="6 7" key="1">
    <citation type="journal article" date="2023" name="Environ Microbiome">
        <title>A coral-associated actinobacterium mitigates coral bleaching under heat stress.</title>
        <authorList>
            <person name="Li J."/>
            <person name="Zou Y."/>
            <person name="Li Q."/>
            <person name="Zhang J."/>
            <person name="Bourne D.G."/>
            <person name="Lyu Y."/>
            <person name="Liu C."/>
            <person name="Zhang S."/>
        </authorList>
    </citation>
    <scope>NUCLEOTIDE SEQUENCE [LARGE SCALE GENOMIC DNA]</scope>
    <source>
        <strain evidence="6 7">SCSIO 13291</strain>
    </source>
</reference>
<keyword evidence="2" id="KW-0547">Nucleotide-binding</keyword>
<keyword evidence="7" id="KW-1185">Reference proteome</keyword>
<evidence type="ECO:0000256" key="1">
    <source>
        <dbReference type="ARBA" id="ARBA00022679"/>
    </source>
</evidence>
<keyword evidence="1" id="KW-0808">Transferase</keyword>
<evidence type="ECO:0000256" key="4">
    <source>
        <dbReference type="ARBA" id="ARBA00022840"/>
    </source>
</evidence>
<keyword evidence="4" id="KW-0067">ATP-binding</keyword>
<evidence type="ECO:0000313" key="6">
    <source>
        <dbReference type="EMBL" id="WZW97654.1"/>
    </source>
</evidence>
<organism evidence="6 7">
    <name type="scientific">Propioniciclava soli</name>
    <dbReference type="NCBI Taxonomy" id="2775081"/>
    <lineage>
        <taxon>Bacteria</taxon>
        <taxon>Bacillati</taxon>
        <taxon>Actinomycetota</taxon>
        <taxon>Actinomycetes</taxon>
        <taxon>Propionibacteriales</taxon>
        <taxon>Propionibacteriaceae</taxon>
        <taxon>Propioniciclava</taxon>
    </lineage>
</organism>
<dbReference type="EMBL" id="CP115965">
    <property type="protein sequence ID" value="WZW97654.1"/>
    <property type="molecule type" value="Genomic_DNA"/>
</dbReference>